<comment type="caution">
    <text evidence="1">The sequence shown here is derived from an EMBL/GenBank/DDBJ whole genome shotgun (WGS) entry which is preliminary data.</text>
</comment>
<organism evidence="1 2">
    <name type="scientific">Sphingomonas cavernae</name>
    <dbReference type="NCBI Taxonomy" id="2320861"/>
    <lineage>
        <taxon>Bacteria</taxon>
        <taxon>Pseudomonadati</taxon>
        <taxon>Pseudomonadota</taxon>
        <taxon>Alphaproteobacteria</taxon>
        <taxon>Sphingomonadales</taxon>
        <taxon>Sphingomonadaceae</taxon>
        <taxon>Sphingomonas</taxon>
    </lineage>
</organism>
<sequence length="233" mass="25005">MNEFGLREDCVTPSIDPEIALSIAYAPAGRRQALETIWVLDAQLGSVVRSTSEPMIGAMRLTWWRDAIEALGQGPAPAEPLLQQLDAVLVARGQGVGRLPDMAEGWIVLLDPFPLPCAALEDYARQRGGVLFEELGRFLGAANVPAIAAAGAGWALVDFAFRCSDRATAGAALELARPILREALAARWAREARSLGMLAHLALRDAEAGPGVPRRTGSPGRALRMLRHRITGR</sequence>
<dbReference type="EMBL" id="QYUM01000003">
    <property type="protein sequence ID" value="RJF91349.1"/>
    <property type="molecule type" value="Genomic_DNA"/>
</dbReference>
<dbReference type="InterPro" id="IPR002060">
    <property type="entry name" value="Squ/phyt_synthse"/>
</dbReference>
<dbReference type="SUPFAM" id="SSF48576">
    <property type="entry name" value="Terpenoid synthases"/>
    <property type="match status" value="1"/>
</dbReference>
<dbReference type="AlphaFoldDB" id="A0A418WMW5"/>
<evidence type="ECO:0000313" key="2">
    <source>
        <dbReference type="Proteomes" id="UP000286100"/>
    </source>
</evidence>
<dbReference type="Gene3D" id="1.10.600.10">
    <property type="entry name" value="Farnesyl Diphosphate Synthase"/>
    <property type="match status" value="1"/>
</dbReference>
<dbReference type="Pfam" id="PF00494">
    <property type="entry name" value="SQS_PSY"/>
    <property type="match status" value="1"/>
</dbReference>
<dbReference type="Proteomes" id="UP000286100">
    <property type="component" value="Unassembled WGS sequence"/>
</dbReference>
<dbReference type="OrthoDB" id="9814909at2"/>
<evidence type="ECO:0000313" key="1">
    <source>
        <dbReference type="EMBL" id="RJF91349.1"/>
    </source>
</evidence>
<reference evidence="1 2" key="1">
    <citation type="submission" date="2018-09" db="EMBL/GenBank/DDBJ databases">
        <authorList>
            <person name="Zhu H."/>
        </authorList>
    </citation>
    <scope>NUCLEOTIDE SEQUENCE [LARGE SCALE GENOMIC DNA]</scope>
    <source>
        <strain evidence="1 2">K2R01-6</strain>
    </source>
</reference>
<protein>
    <recommendedName>
        <fullName evidence="3">Phytoene synthase</fullName>
    </recommendedName>
</protein>
<evidence type="ECO:0008006" key="3">
    <source>
        <dbReference type="Google" id="ProtNLM"/>
    </source>
</evidence>
<gene>
    <name evidence="1" type="ORF">D3876_14695</name>
</gene>
<keyword evidence="2" id="KW-1185">Reference proteome</keyword>
<proteinExistence type="predicted"/>
<dbReference type="InterPro" id="IPR008949">
    <property type="entry name" value="Isoprenoid_synthase_dom_sf"/>
</dbReference>
<name>A0A418WMW5_9SPHN</name>
<accession>A0A418WMW5</accession>